<dbReference type="Gene3D" id="3.10.20.30">
    <property type="match status" value="1"/>
</dbReference>
<evidence type="ECO:0000256" key="2">
    <source>
        <dbReference type="ARBA" id="ARBA00022840"/>
    </source>
</evidence>
<dbReference type="SUPFAM" id="SSF81271">
    <property type="entry name" value="TGS-like"/>
    <property type="match status" value="1"/>
</dbReference>
<dbReference type="PANTHER" id="PTHR23305">
    <property type="entry name" value="OBG GTPASE FAMILY"/>
    <property type="match status" value="1"/>
</dbReference>
<dbReference type="InterPro" id="IPR013029">
    <property type="entry name" value="YchF_C"/>
</dbReference>
<dbReference type="PROSITE" id="PS51880">
    <property type="entry name" value="TGS"/>
    <property type="match status" value="1"/>
</dbReference>
<dbReference type="CDD" id="cd04867">
    <property type="entry name" value="TGS_YchF_OLA1"/>
    <property type="match status" value="1"/>
</dbReference>
<dbReference type="FunFam" id="1.10.150.300:FF:000001">
    <property type="entry name" value="Ribosome-binding ATPase YchF"/>
    <property type="match status" value="1"/>
</dbReference>
<dbReference type="InterPro" id="IPR023192">
    <property type="entry name" value="TGS-like_dom_sf"/>
</dbReference>
<proteinExistence type="predicted"/>
<dbReference type="Pfam" id="PF06071">
    <property type="entry name" value="YchF-GTPase_C"/>
    <property type="match status" value="1"/>
</dbReference>
<feature type="non-terminal residue" evidence="4">
    <location>
        <position position="1"/>
    </location>
</feature>
<dbReference type="SUPFAM" id="SSF52540">
    <property type="entry name" value="P-loop containing nucleoside triphosphate hydrolases"/>
    <property type="match status" value="1"/>
</dbReference>
<dbReference type="InterPro" id="IPR012675">
    <property type="entry name" value="Beta-grasp_dom_sf"/>
</dbReference>
<dbReference type="GO" id="GO:0005737">
    <property type="term" value="C:cytoplasm"/>
    <property type="evidence" value="ECO:0007669"/>
    <property type="project" value="TreeGrafter"/>
</dbReference>
<sequence>DESIIHPTGNVDPLRDAETVELELIFSDLELVEKRLERMEEGARKGKKQDEKERTVLLKCKEVLEDEIPLRRVDFNEDELLSLRHLQFISIKPEVMLLNLHEDDIGSEKGSALVEQLRKRFELPVVALSGKIEMEIAQLGQDEAKEFLKDLGIEEPAMARLIRICYDHLGLISFHTVGKDEVRAWTIRKGTTAQKAAGKIHTDIERGFIRAEVISFKDFIESGSMAAAREKGLVRLEGKTYEVQDGDIINFRFNV</sequence>
<dbReference type="Gene3D" id="3.40.50.300">
    <property type="entry name" value="P-loop containing nucleotide triphosphate hydrolases"/>
    <property type="match status" value="1"/>
</dbReference>
<dbReference type="Gene3D" id="1.10.150.300">
    <property type="entry name" value="TGS-like domain"/>
    <property type="match status" value="1"/>
</dbReference>
<keyword evidence="2" id="KW-0067">ATP-binding</keyword>
<organism evidence="4">
    <name type="scientific">hydrothermal vent metagenome</name>
    <dbReference type="NCBI Taxonomy" id="652676"/>
    <lineage>
        <taxon>unclassified sequences</taxon>
        <taxon>metagenomes</taxon>
        <taxon>ecological metagenomes</taxon>
    </lineage>
</organism>
<dbReference type="EMBL" id="UOGH01000130">
    <property type="protein sequence ID" value="VAX29754.1"/>
    <property type="molecule type" value="Genomic_DNA"/>
</dbReference>
<evidence type="ECO:0000256" key="1">
    <source>
        <dbReference type="ARBA" id="ARBA00022741"/>
    </source>
</evidence>
<dbReference type="InterPro" id="IPR004095">
    <property type="entry name" value="TGS"/>
</dbReference>
<dbReference type="GO" id="GO:0005524">
    <property type="term" value="F:ATP binding"/>
    <property type="evidence" value="ECO:0007669"/>
    <property type="project" value="UniProtKB-KW"/>
</dbReference>
<dbReference type="InterPro" id="IPR027417">
    <property type="entry name" value="P-loop_NTPase"/>
</dbReference>
<keyword evidence="1" id="KW-0547">Nucleotide-binding</keyword>
<dbReference type="AlphaFoldDB" id="A0A3B1D0L6"/>
<evidence type="ECO:0000313" key="4">
    <source>
        <dbReference type="EMBL" id="VAX29754.1"/>
    </source>
</evidence>
<accession>A0A3B1D0L6</accession>
<dbReference type="PANTHER" id="PTHR23305:SF18">
    <property type="entry name" value="OBG-TYPE G DOMAIN-CONTAINING PROTEIN"/>
    <property type="match status" value="1"/>
</dbReference>
<dbReference type="InterPro" id="IPR012676">
    <property type="entry name" value="TGS-like"/>
</dbReference>
<name>A0A3B1D0L6_9ZZZZ</name>
<dbReference type="GO" id="GO:0016887">
    <property type="term" value="F:ATP hydrolysis activity"/>
    <property type="evidence" value="ECO:0007669"/>
    <property type="project" value="TreeGrafter"/>
</dbReference>
<evidence type="ECO:0000259" key="3">
    <source>
        <dbReference type="PROSITE" id="PS51880"/>
    </source>
</evidence>
<reference evidence="4" key="1">
    <citation type="submission" date="2018-06" db="EMBL/GenBank/DDBJ databases">
        <authorList>
            <person name="Zhirakovskaya E."/>
        </authorList>
    </citation>
    <scope>NUCLEOTIDE SEQUENCE</scope>
</reference>
<protein>
    <submittedName>
        <fullName evidence="4">GTP-binding and nucleic acid-binding protein YchF</fullName>
    </submittedName>
</protein>
<gene>
    <name evidence="4" type="ORF">MNBD_NITROSPIRAE02-715</name>
</gene>
<feature type="domain" description="TGS" evidence="3">
    <location>
        <begin position="170"/>
        <end position="253"/>
    </location>
</feature>
<dbReference type="FunFam" id="3.10.20.30:FF:000001">
    <property type="entry name" value="Ribosome-binding ATPase YchF"/>
    <property type="match status" value="1"/>
</dbReference>